<accession>A0A7S0AQW2</accession>
<name>A0A7S0AQW2_9STRA</name>
<sequence length="157" mass="16999">MSAKAIATACIETIESANASFTVESRSETITDAEFASVSLLNMFVKRGQLNEGDKEAKKRQDTAATDSSQGLANKRNSSILDLVKKRLSSLNLSEEEYGKSKEKTEFDTDSEDDSDTDSDDDEDEGEGDSVGLEIFGNDSRFAVADDGWVSFSNQAA</sequence>
<evidence type="ECO:0000313" key="2">
    <source>
        <dbReference type="EMBL" id="CAD8370558.1"/>
    </source>
</evidence>
<feature type="compositionally biased region" description="Basic and acidic residues" evidence="1">
    <location>
        <begin position="52"/>
        <end position="62"/>
    </location>
</feature>
<feature type="region of interest" description="Disordered" evidence="1">
    <location>
        <begin position="51"/>
        <end position="73"/>
    </location>
</feature>
<feature type="compositionally biased region" description="Acidic residues" evidence="1">
    <location>
        <begin position="108"/>
        <end position="128"/>
    </location>
</feature>
<feature type="region of interest" description="Disordered" evidence="1">
    <location>
        <begin position="95"/>
        <end position="135"/>
    </location>
</feature>
<reference evidence="2" key="1">
    <citation type="submission" date="2021-01" db="EMBL/GenBank/DDBJ databases">
        <authorList>
            <person name="Corre E."/>
            <person name="Pelletier E."/>
            <person name="Niang G."/>
            <person name="Scheremetjew M."/>
            <person name="Finn R."/>
            <person name="Kale V."/>
            <person name="Holt S."/>
            <person name="Cochrane G."/>
            <person name="Meng A."/>
            <person name="Brown T."/>
            <person name="Cohen L."/>
        </authorList>
    </citation>
    <scope>NUCLEOTIDE SEQUENCE</scope>
    <source>
        <strain evidence="2">CCMP3303</strain>
    </source>
</reference>
<protein>
    <submittedName>
        <fullName evidence="2">Uncharacterized protein</fullName>
    </submittedName>
</protein>
<feature type="compositionally biased region" description="Polar residues" evidence="1">
    <location>
        <begin position="63"/>
        <end position="73"/>
    </location>
</feature>
<feature type="compositionally biased region" description="Basic and acidic residues" evidence="1">
    <location>
        <begin position="97"/>
        <end position="107"/>
    </location>
</feature>
<proteinExistence type="predicted"/>
<evidence type="ECO:0000256" key="1">
    <source>
        <dbReference type="SAM" id="MobiDB-lite"/>
    </source>
</evidence>
<organism evidence="2">
    <name type="scientific">Minutocellus polymorphus</name>
    <dbReference type="NCBI Taxonomy" id="265543"/>
    <lineage>
        <taxon>Eukaryota</taxon>
        <taxon>Sar</taxon>
        <taxon>Stramenopiles</taxon>
        <taxon>Ochrophyta</taxon>
        <taxon>Bacillariophyta</taxon>
        <taxon>Mediophyceae</taxon>
        <taxon>Cymatosirophycidae</taxon>
        <taxon>Cymatosirales</taxon>
        <taxon>Cymatosiraceae</taxon>
        <taxon>Minutocellus</taxon>
    </lineage>
</organism>
<gene>
    <name evidence="2" type="ORF">MPOL1434_LOCUS6027</name>
</gene>
<dbReference type="AlphaFoldDB" id="A0A7S0AQW2"/>
<dbReference type="EMBL" id="HBEJ01010246">
    <property type="protein sequence ID" value="CAD8370558.1"/>
    <property type="molecule type" value="Transcribed_RNA"/>
</dbReference>